<accession>A0A1Y2D1A5</accession>
<dbReference type="GO" id="GO:0006281">
    <property type="term" value="P:DNA repair"/>
    <property type="evidence" value="ECO:0007669"/>
    <property type="project" value="InterPro"/>
</dbReference>
<dbReference type="GO" id="GO:0003887">
    <property type="term" value="F:DNA-directed DNA polymerase activity"/>
    <property type="evidence" value="ECO:0007669"/>
    <property type="project" value="TreeGrafter"/>
</dbReference>
<dbReference type="Gene3D" id="3.30.70.270">
    <property type="match status" value="1"/>
</dbReference>
<keyword evidence="4" id="KW-1185">Reference proteome</keyword>
<feature type="domain" description="UmuC" evidence="2">
    <location>
        <begin position="154"/>
        <end position="237"/>
    </location>
</feature>
<dbReference type="STRING" id="329046.A0A1Y2D1A5"/>
<protein>
    <submittedName>
        <fullName evidence="3">DNA/RNA polymerase</fullName>
    </submittedName>
</protein>
<dbReference type="InterPro" id="IPR050116">
    <property type="entry name" value="DNA_polymerase-Y"/>
</dbReference>
<dbReference type="InterPro" id="IPR001126">
    <property type="entry name" value="UmuC"/>
</dbReference>
<organism evidence="3 4">
    <name type="scientific">Rhizoclosmatium globosum</name>
    <dbReference type="NCBI Taxonomy" id="329046"/>
    <lineage>
        <taxon>Eukaryota</taxon>
        <taxon>Fungi</taxon>
        <taxon>Fungi incertae sedis</taxon>
        <taxon>Chytridiomycota</taxon>
        <taxon>Chytridiomycota incertae sedis</taxon>
        <taxon>Chytridiomycetes</taxon>
        <taxon>Chytridiales</taxon>
        <taxon>Chytriomycetaceae</taxon>
        <taxon>Rhizoclosmatium</taxon>
    </lineage>
</organism>
<dbReference type="GO" id="GO:0005634">
    <property type="term" value="C:nucleus"/>
    <property type="evidence" value="ECO:0007669"/>
    <property type="project" value="TreeGrafter"/>
</dbReference>
<reference evidence="3 4" key="1">
    <citation type="submission" date="2016-07" db="EMBL/GenBank/DDBJ databases">
        <title>Pervasive Adenine N6-methylation of Active Genes in Fungi.</title>
        <authorList>
            <consortium name="DOE Joint Genome Institute"/>
            <person name="Mondo S.J."/>
            <person name="Dannebaum R.O."/>
            <person name="Kuo R.C."/>
            <person name="Labutti K."/>
            <person name="Haridas S."/>
            <person name="Kuo A."/>
            <person name="Salamov A."/>
            <person name="Ahrendt S.R."/>
            <person name="Lipzen A."/>
            <person name="Sullivan W."/>
            <person name="Andreopoulos W.B."/>
            <person name="Clum A."/>
            <person name="Lindquist E."/>
            <person name="Daum C."/>
            <person name="Ramamoorthy G.K."/>
            <person name="Gryganskyi A."/>
            <person name="Culley D."/>
            <person name="Magnuson J.K."/>
            <person name="James T.Y."/>
            <person name="O'Malley M.A."/>
            <person name="Stajich J.E."/>
            <person name="Spatafora J.W."/>
            <person name="Visel A."/>
            <person name="Grigoriev I.V."/>
        </authorList>
    </citation>
    <scope>NUCLEOTIDE SEQUENCE [LARGE SCALE GENOMIC DNA]</scope>
    <source>
        <strain evidence="3 4">JEL800</strain>
    </source>
</reference>
<dbReference type="Proteomes" id="UP000193642">
    <property type="component" value="Unassembled WGS sequence"/>
</dbReference>
<feature type="compositionally biased region" description="Acidic residues" evidence="1">
    <location>
        <begin position="9"/>
        <end position="28"/>
    </location>
</feature>
<dbReference type="PROSITE" id="PS50173">
    <property type="entry name" value="UMUC"/>
    <property type="match status" value="1"/>
</dbReference>
<dbReference type="EMBL" id="MCGO01000002">
    <property type="protein sequence ID" value="ORY52916.1"/>
    <property type="molecule type" value="Genomic_DNA"/>
</dbReference>
<dbReference type="Gene3D" id="1.10.150.810">
    <property type="match status" value="1"/>
</dbReference>
<comment type="caution">
    <text evidence="3">The sequence shown here is derived from an EMBL/GenBank/DDBJ whole genome shotgun (WGS) entry which is preliminary data.</text>
</comment>
<sequence>MLCNNDNNGDTEADMEINDWNEDDEGELGAEASDTRLECEVHSDEAAPHSATEPPPPPTTTTDSLLTASMLQNPNKAGTGGRSKDEINRIILEASKNSAYFKRQGEKAEKLNADICQLKERAAKLTAADLEASAAVVKTLVAARAATRDLSRTIVHVDMDAFYASVEELDRPDLKGKPMAVGGPKAGGTLCTANYEARKWGVRSAMATHIAQKLCPELVILKPNFEKYQKYSNLFATFSSNIMKSLLLHHWTKLISTSRNIFSNTQRQMRKKWSQECGHKFKKIRN</sequence>
<feature type="compositionally biased region" description="Basic and acidic residues" evidence="1">
    <location>
        <begin position="33"/>
        <end position="47"/>
    </location>
</feature>
<dbReference type="Gene3D" id="3.40.1170.60">
    <property type="match status" value="1"/>
</dbReference>
<dbReference type="PANTHER" id="PTHR11076">
    <property type="entry name" value="DNA REPAIR POLYMERASE UMUC / TRANSFERASE FAMILY MEMBER"/>
    <property type="match status" value="1"/>
</dbReference>
<dbReference type="InterPro" id="IPR043128">
    <property type="entry name" value="Rev_trsase/Diguanyl_cyclase"/>
</dbReference>
<dbReference type="AlphaFoldDB" id="A0A1Y2D1A5"/>
<evidence type="ECO:0000313" key="3">
    <source>
        <dbReference type="EMBL" id="ORY52916.1"/>
    </source>
</evidence>
<dbReference type="Pfam" id="PF00817">
    <property type="entry name" value="IMS"/>
    <property type="match status" value="1"/>
</dbReference>
<dbReference type="PANTHER" id="PTHR11076:SF33">
    <property type="entry name" value="DNA POLYMERASE KAPPA"/>
    <property type="match status" value="1"/>
</dbReference>
<feature type="region of interest" description="Disordered" evidence="1">
    <location>
        <begin position="1"/>
        <end position="64"/>
    </location>
</feature>
<evidence type="ECO:0000259" key="2">
    <source>
        <dbReference type="PROSITE" id="PS50173"/>
    </source>
</evidence>
<name>A0A1Y2D1A5_9FUNG</name>
<dbReference type="OrthoDB" id="1747274at2759"/>
<gene>
    <name evidence="3" type="ORF">BCR33DRAFT_181364</name>
</gene>
<dbReference type="GO" id="GO:0042276">
    <property type="term" value="P:error-prone translesion synthesis"/>
    <property type="evidence" value="ECO:0007669"/>
    <property type="project" value="TreeGrafter"/>
</dbReference>
<dbReference type="SUPFAM" id="SSF56672">
    <property type="entry name" value="DNA/RNA polymerases"/>
    <property type="match status" value="1"/>
</dbReference>
<dbReference type="FunFam" id="3.40.1170.60:FF:000012">
    <property type="entry name" value="Putative DNA-directed polymerase kappa"/>
    <property type="match status" value="1"/>
</dbReference>
<dbReference type="InterPro" id="IPR043502">
    <property type="entry name" value="DNA/RNA_pol_sf"/>
</dbReference>
<proteinExistence type="predicted"/>
<evidence type="ECO:0000256" key="1">
    <source>
        <dbReference type="SAM" id="MobiDB-lite"/>
    </source>
</evidence>
<evidence type="ECO:0000313" key="4">
    <source>
        <dbReference type="Proteomes" id="UP000193642"/>
    </source>
</evidence>